<name>A0ABU4TYT3_9PSEU</name>
<dbReference type="NCBIfam" id="NF042915">
    <property type="entry name" value="MAB_1171c_fam"/>
    <property type="match status" value="1"/>
</dbReference>
<dbReference type="RefSeq" id="WP_319987296.1">
    <property type="nucleotide sequence ID" value="NZ_JAXAVV010000016.1"/>
</dbReference>
<feature type="transmembrane region" description="Helical" evidence="1">
    <location>
        <begin position="106"/>
        <end position="127"/>
    </location>
</feature>
<dbReference type="EMBL" id="JAXAVV010000016">
    <property type="protein sequence ID" value="MDX8053479.1"/>
    <property type="molecule type" value="Genomic_DNA"/>
</dbReference>
<protein>
    <submittedName>
        <fullName evidence="3">MAB_1171c family putative transporter</fullName>
    </submittedName>
</protein>
<feature type="non-terminal residue" evidence="3">
    <location>
        <position position="1"/>
    </location>
</feature>
<proteinExistence type="predicted"/>
<evidence type="ECO:0000313" key="3">
    <source>
        <dbReference type="EMBL" id="MDX8053479.1"/>
    </source>
</evidence>
<sequence length="322" mass="35309">GQYLQHVCVLTSAFWLQVFCLHLTQSADEVEKRKRARVILLIVALVGLTAFYIVGPVRSELASMPSSAGNKPWVAEYLAMYGGYLAIAMADTVWMSRLANHVPRRYLRIGLRLLGAGGAFGLLYVAHRVGYGIAVSLGVPPLWIENGYIGPNVLLTTVSIALLMSGVMVPPIGARWEAHTAAKEVHPLWTDVTSIAPELVFAHRGDRLRRQVTEIRDVLIGPLHPYLDPHIYRRVLGAAIDGGTIESDAEVTAEAAVVAIAIEAKRRDLPALTETPLIIGGTVDQGDDAEGERFVRIARAYRNSPFVANALHEFKEHHDHVH</sequence>
<feature type="transmembrane region" description="Helical" evidence="1">
    <location>
        <begin position="36"/>
        <end position="54"/>
    </location>
</feature>
<keyword evidence="1" id="KW-0812">Transmembrane</keyword>
<accession>A0ABU4TYT3</accession>
<keyword evidence="4" id="KW-1185">Reference proteome</keyword>
<feature type="domain" description="DUF6545" evidence="2">
    <location>
        <begin position="175"/>
        <end position="302"/>
    </location>
</feature>
<evidence type="ECO:0000259" key="2">
    <source>
        <dbReference type="Pfam" id="PF20182"/>
    </source>
</evidence>
<reference evidence="3 4" key="1">
    <citation type="submission" date="2023-11" db="EMBL/GenBank/DDBJ databases">
        <title>Lentzea sokolovensis, sp. nov., Lentzea kristufkii, sp. nov., and Lentzea miocenensis, sp. nov., rare actinobacteria from Sokolov Coal Basin, Miocene lacustrine sediment, Czech Republic.</title>
        <authorList>
            <person name="Lara A."/>
            <person name="Kotroba L."/>
            <person name="Nouioui I."/>
            <person name="Neumann-Schaal M."/>
            <person name="Mast Y."/>
            <person name="Chronakova A."/>
        </authorList>
    </citation>
    <scope>NUCLEOTIDE SEQUENCE [LARGE SCALE GENOMIC DNA]</scope>
    <source>
        <strain evidence="3 4">BCCO 10_0798</strain>
    </source>
</reference>
<dbReference type="InterPro" id="IPR050039">
    <property type="entry name" value="MAB_1171c-like"/>
</dbReference>
<feature type="transmembrane region" description="Helical" evidence="1">
    <location>
        <begin position="147"/>
        <end position="169"/>
    </location>
</feature>
<keyword evidence="1" id="KW-0472">Membrane</keyword>
<evidence type="ECO:0000256" key="1">
    <source>
        <dbReference type="SAM" id="Phobius"/>
    </source>
</evidence>
<evidence type="ECO:0000313" key="4">
    <source>
        <dbReference type="Proteomes" id="UP001271792"/>
    </source>
</evidence>
<keyword evidence="1" id="KW-1133">Transmembrane helix</keyword>
<comment type="caution">
    <text evidence="3">The sequence shown here is derived from an EMBL/GenBank/DDBJ whole genome shotgun (WGS) entry which is preliminary data.</text>
</comment>
<feature type="transmembrane region" description="Helical" evidence="1">
    <location>
        <begin position="74"/>
        <end position="94"/>
    </location>
</feature>
<dbReference type="InterPro" id="IPR046675">
    <property type="entry name" value="DUF6545"/>
</dbReference>
<dbReference type="Proteomes" id="UP001271792">
    <property type="component" value="Unassembled WGS sequence"/>
</dbReference>
<dbReference type="Pfam" id="PF20182">
    <property type="entry name" value="DUF6545"/>
    <property type="match status" value="1"/>
</dbReference>
<organism evidence="3 4">
    <name type="scientific">Lentzea kristufekii</name>
    <dbReference type="NCBI Taxonomy" id="3095430"/>
    <lineage>
        <taxon>Bacteria</taxon>
        <taxon>Bacillati</taxon>
        <taxon>Actinomycetota</taxon>
        <taxon>Actinomycetes</taxon>
        <taxon>Pseudonocardiales</taxon>
        <taxon>Pseudonocardiaceae</taxon>
        <taxon>Lentzea</taxon>
    </lineage>
</organism>
<gene>
    <name evidence="3" type="ORF">SK571_29260</name>
</gene>